<gene>
    <name evidence="2" type="ORF">LCPAC202_00710</name>
</gene>
<accession>A0A481Z5P7</accession>
<evidence type="ECO:0000313" key="2">
    <source>
        <dbReference type="EMBL" id="QBK91097.1"/>
    </source>
</evidence>
<organism evidence="2">
    <name type="scientific">Pithovirus LCPAC202</name>
    <dbReference type="NCBI Taxonomy" id="2506592"/>
    <lineage>
        <taxon>Viruses</taxon>
        <taxon>Pithoviruses</taxon>
    </lineage>
</organism>
<proteinExistence type="predicted"/>
<reference evidence="2" key="1">
    <citation type="journal article" date="2019" name="MBio">
        <title>Virus Genomes from Deep Sea Sediments Expand the Ocean Megavirome and Support Independent Origins of Viral Gigantism.</title>
        <authorList>
            <person name="Backstrom D."/>
            <person name="Yutin N."/>
            <person name="Jorgensen S.L."/>
            <person name="Dharamshi J."/>
            <person name="Homa F."/>
            <person name="Zaremba-Niedwiedzka K."/>
            <person name="Spang A."/>
            <person name="Wolf Y.I."/>
            <person name="Koonin E.V."/>
            <person name="Ettema T.J."/>
        </authorList>
    </citation>
    <scope>NUCLEOTIDE SEQUENCE</scope>
</reference>
<feature type="transmembrane region" description="Helical" evidence="1">
    <location>
        <begin position="60"/>
        <end position="80"/>
    </location>
</feature>
<keyword evidence="1" id="KW-1133">Transmembrane helix</keyword>
<keyword evidence="1 2" id="KW-0812">Transmembrane</keyword>
<evidence type="ECO:0000256" key="1">
    <source>
        <dbReference type="SAM" id="Phobius"/>
    </source>
</evidence>
<feature type="transmembrane region" description="Helical" evidence="1">
    <location>
        <begin position="87"/>
        <end position="109"/>
    </location>
</feature>
<sequence length="140" mass="16392">MVLIFVVIVIIILIILEYRDHDCIPGKTCIHSSPEPNSEDDDIEYVDKLINMVRNNYDYISWRQALLVGLIVPFIIIYYLKGRLPTLMELLIVGIIVFFIVYLSSSWIWAHFFFPNGQAIEGNLENLKERFSSKNKFHLK</sequence>
<dbReference type="EMBL" id="MK500510">
    <property type="protein sequence ID" value="QBK91097.1"/>
    <property type="molecule type" value="Genomic_DNA"/>
</dbReference>
<name>A0A481Z5P7_9VIRU</name>
<protein>
    <submittedName>
        <fullName evidence="2">3 transmembrane helices protein</fullName>
    </submittedName>
</protein>
<keyword evidence="1" id="KW-0472">Membrane</keyword>